<evidence type="ECO:0000256" key="6">
    <source>
        <dbReference type="RuleBase" id="RU003836"/>
    </source>
</evidence>
<evidence type="ECO:0000256" key="4">
    <source>
        <dbReference type="HAMAP-Rule" id="MF_00198"/>
    </source>
</evidence>
<evidence type="ECO:0000256" key="3">
    <source>
        <dbReference type="ARBA" id="ARBA00023115"/>
    </source>
</evidence>
<feature type="binding site" evidence="4">
    <location>
        <position position="174"/>
    </location>
    <ligand>
        <name>S-methyl-5'-thioadenosine</name>
        <dbReference type="ChEBI" id="CHEBI:17509"/>
    </ligand>
</feature>
<evidence type="ECO:0000256" key="5">
    <source>
        <dbReference type="PROSITE-ProRule" id="PRU00354"/>
    </source>
</evidence>
<feature type="domain" description="PABS" evidence="8">
    <location>
        <begin position="14"/>
        <end position="247"/>
    </location>
</feature>
<dbReference type="InterPro" id="IPR030373">
    <property type="entry name" value="PABS_CS"/>
</dbReference>
<dbReference type="Pfam" id="PF01564">
    <property type="entry name" value="Spermine_synth"/>
    <property type="match status" value="1"/>
</dbReference>
<evidence type="ECO:0000313" key="10">
    <source>
        <dbReference type="Proteomes" id="UP000639396"/>
    </source>
</evidence>
<accession>A0A927CCC9</accession>
<dbReference type="GO" id="GO:0005829">
    <property type="term" value="C:cytosol"/>
    <property type="evidence" value="ECO:0007669"/>
    <property type="project" value="TreeGrafter"/>
</dbReference>
<evidence type="ECO:0000259" key="8">
    <source>
        <dbReference type="PROSITE" id="PS51006"/>
    </source>
</evidence>
<keyword evidence="2 4" id="KW-0808">Transferase</keyword>
<dbReference type="RefSeq" id="WP_190929704.1">
    <property type="nucleotide sequence ID" value="NZ_JACXJA010000026.1"/>
</dbReference>
<dbReference type="Proteomes" id="UP000639396">
    <property type="component" value="Unassembled WGS sequence"/>
</dbReference>
<keyword evidence="3 4" id="KW-0620">Polyamine biosynthesis</keyword>
<feature type="binding site" evidence="4">
    <location>
        <begin position="167"/>
        <end position="170"/>
    </location>
    <ligand>
        <name>spermidine</name>
        <dbReference type="ChEBI" id="CHEBI:57834"/>
    </ligand>
</feature>
<protein>
    <recommendedName>
        <fullName evidence="4">Polyamine aminopropyltransferase</fullName>
    </recommendedName>
    <alternativeName>
        <fullName evidence="4">Putrescine aminopropyltransferase</fullName>
        <shortName evidence="4">PAPT</shortName>
    </alternativeName>
    <alternativeName>
        <fullName evidence="4">Spermidine synthase</fullName>
        <shortName evidence="4">SPDS</shortName>
        <shortName evidence="4">SPDSY</shortName>
        <ecNumber evidence="4">2.5.1.16</ecNumber>
    </alternativeName>
</protein>
<proteinExistence type="inferred from homology"/>
<dbReference type="PROSITE" id="PS01330">
    <property type="entry name" value="PABS_1"/>
    <property type="match status" value="1"/>
</dbReference>
<dbReference type="GO" id="GO:0008295">
    <property type="term" value="P:spermidine biosynthetic process"/>
    <property type="evidence" value="ECO:0007669"/>
    <property type="project" value="UniProtKB-UniRule"/>
</dbReference>
<dbReference type="PANTHER" id="PTHR11558">
    <property type="entry name" value="SPERMIDINE/SPERMINE SYNTHASE"/>
    <property type="match status" value="1"/>
</dbReference>
<comment type="similarity">
    <text evidence="1 4 6">Belongs to the spermidine/spermine synthase family.</text>
</comment>
<dbReference type="EMBL" id="JACXJA010000026">
    <property type="protein sequence ID" value="MBD2864083.1"/>
    <property type="molecule type" value="Genomic_DNA"/>
</dbReference>
<sequence>MVRLPKYIHNSQGTLWLTEDERDNLKISYRIKEVLFEESSPFQHVMVLDSFDFGPMLVLDGVVQTTSKDGHIYNEMITHVPLTFHPKPKDVLIIGGGDCGAAKEAAKYEGVERIDLVEIDEAVVRASKLYMPEVSGNLSDSRVKYHYADGVDFAKKQSAAYDVIIVDSSDPVGPAQQLFEPAFYESLHRALREDGLMVCQSQSPIFHGDVLEQTYRRIGNIFPYCRLYTAVVPTYPGGLWSFTIGSKRELPAPERIRFDKSALYANEELIRRCFSLPAFLKERLELPLNVSAGLAQ</sequence>
<dbReference type="InterPro" id="IPR035246">
    <property type="entry name" value="Spermidine_synt_N"/>
</dbReference>
<comment type="subunit">
    <text evidence="4">Homodimer or homotetramer.</text>
</comment>
<dbReference type="EC" id="2.5.1.16" evidence="4"/>
<dbReference type="Gene3D" id="3.40.50.150">
    <property type="entry name" value="Vaccinia Virus protein VP39"/>
    <property type="match status" value="1"/>
</dbReference>
<feature type="active site" description="Proton acceptor" evidence="4 5">
    <location>
        <position position="167"/>
    </location>
</feature>
<dbReference type="HAMAP" id="MF_00198">
    <property type="entry name" value="Spermidine_synth"/>
    <property type="match status" value="1"/>
</dbReference>
<dbReference type="PANTHER" id="PTHR11558:SF11">
    <property type="entry name" value="SPERMIDINE SYNTHASE"/>
    <property type="match status" value="1"/>
</dbReference>
<dbReference type="NCBIfam" id="NF002010">
    <property type="entry name" value="PRK00811.1"/>
    <property type="match status" value="1"/>
</dbReference>
<comment type="pathway">
    <text evidence="4">Amine and polyamine biosynthesis; spermidine biosynthesis; spermidine from putrescine: step 1/1.</text>
</comment>
<dbReference type="Gene3D" id="2.30.140.10">
    <property type="entry name" value="Spermidine synthase, tetramerisation domain"/>
    <property type="match status" value="1"/>
</dbReference>
<keyword evidence="4 7" id="KW-0745">Spermidine biosynthesis</keyword>
<keyword evidence="10" id="KW-1185">Reference proteome</keyword>
<comment type="caution">
    <text evidence="4">Lacks conserved residue(s) required for the propagation of feature annotation.</text>
</comment>
<dbReference type="AlphaFoldDB" id="A0A927CCC9"/>
<dbReference type="InterPro" id="IPR001045">
    <property type="entry name" value="Spermi_synthase"/>
</dbReference>
<dbReference type="InterPro" id="IPR030374">
    <property type="entry name" value="PABS"/>
</dbReference>
<comment type="caution">
    <text evidence="9">The sequence shown here is derived from an EMBL/GenBank/DDBJ whole genome shotgun (WGS) entry which is preliminary data.</text>
</comment>
<reference evidence="9" key="1">
    <citation type="submission" date="2020-09" db="EMBL/GenBank/DDBJ databases">
        <title>A novel bacterium of genus Paenibacillus, isolated from South China Sea.</title>
        <authorList>
            <person name="Huang H."/>
            <person name="Mo K."/>
            <person name="Hu Y."/>
        </authorList>
    </citation>
    <scope>NUCLEOTIDE SEQUENCE</scope>
    <source>
        <strain evidence="9">IB182363</strain>
    </source>
</reference>
<feature type="binding site" evidence="4">
    <location>
        <position position="43"/>
    </location>
    <ligand>
        <name>S-methyl-5'-thioadenosine</name>
        <dbReference type="ChEBI" id="CHEBI:17509"/>
    </ligand>
</feature>
<organism evidence="9 10">
    <name type="scientific">Paenibacillus oceani</name>
    <dbReference type="NCBI Taxonomy" id="2772510"/>
    <lineage>
        <taxon>Bacteria</taxon>
        <taxon>Bacillati</taxon>
        <taxon>Bacillota</taxon>
        <taxon>Bacilli</taxon>
        <taxon>Bacillales</taxon>
        <taxon>Paenibacillaceae</taxon>
        <taxon>Paenibacillus</taxon>
    </lineage>
</organism>
<dbReference type="SUPFAM" id="SSF53335">
    <property type="entry name" value="S-adenosyl-L-methionine-dependent methyltransferases"/>
    <property type="match status" value="1"/>
</dbReference>
<evidence type="ECO:0000256" key="2">
    <source>
        <dbReference type="ARBA" id="ARBA00022679"/>
    </source>
</evidence>
<dbReference type="InterPro" id="IPR037163">
    <property type="entry name" value="Spermidine_synt_N_sf"/>
</dbReference>
<feature type="binding site" evidence="4">
    <location>
        <position position="118"/>
    </location>
    <ligand>
        <name>S-methyl-5'-thioadenosine</name>
        <dbReference type="ChEBI" id="CHEBI:17509"/>
    </ligand>
</feature>
<dbReference type="Pfam" id="PF17284">
    <property type="entry name" value="Spermine_synt_N"/>
    <property type="match status" value="1"/>
</dbReference>
<dbReference type="InterPro" id="IPR029063">
    <property type="entry name" value="SAM-dependent_MTases_sf"/>
</dbReference>
<gene>
    <name evidence="4 9" type="primary">speE</name>
    <name evidence="9" type="ORF">IDH45_19025</name>
</gene>
<feature type="binding site" evidence="4">
    <location>
        <position position="98"/>
    </location>
    <ligand>
        <name>spermidine</name>
        <dbReference type="ChEBI" id="CHEBI:57834"/>
    </ligand>
</feature>
<comment type="function">
    <text evidence="4">Catalyzes the irreversible transfer of a propylamine group from the amino donor S-adenosylmethioninamine (decarboxy-AdoMet) to putrescine (1,4-diaminobutane) to yield spermidine.</text>
</comment>
<name>A0A927CCC9_9BACL</name>
<dbReference type="PROSITE" id="PS51006">
    <property type="entry name" value="PABS_2"/>
    <property type="match status" value="1"/>
</dbReference>
<evidence type="ECO:0000256" key="7">
    <source>
        <dbReference type="RuleBase" id="RU003837"/>
    </source>
</evidence>
<comment type="catalytic activity">
    <reaction evidence="4 7">
        <text>S-adenosyl 3-(methylsulfanyl)propylamine + putrescine = S-methyl-5'-thioadenosine + spermidine + H(+)</text>
        <dbReference type="Rhea" id="RHEA:12721"/>
        <dbReference type="ChEBI" id="CHEBI:15378"/>
        <dbReference type="ChEBI" id="CHEBI:17509"/>
        <dbReference type="ChEBI" id="CHEBI:57443"/>
        <dbReference type="ChEBI" id="CHEBI:57834"/>
        <dbReference type="ChEBI" id="CHEBI:326268"/>
        <dbReference type="EC" id="2.5.1.16"/>
    </reaction>
</comment>
<feature type="binding site" evidence="4">
    <location>
        <begin position="149"/>
        <end position="150"/>
    </location>
    <ligand>
        <name>S-methyl-5'-thioadenosine</name>
        <dbReference type="ChEBI" id="CHEBI:17509"/>
    </ligand>
</feature>
<evidence type="ECO:0000256" key="1">
    <source>
        <dbReference type="ARBA" id="ARBA00007867"/>
    </source>
</evidence>
<dbReference type="NCBIfam" id="TIGR00417">
    <property type="entry name" value="speE"/>
    <property type="match status" value="1"/>
</dbReference>
<evidence type="ECO:0000313" key="9">
    <source>
        <dbReference type="EMBL" id="MBD2864083.1"/>
    </source>
</evidence>
<dbReference type="CDD" id="cd02440">
    <property type="entry name" value="AdoMet_MTases"/>
    <property type="match status" value="1"/>
</dbReference>
<dbReference type="GO" id="GO:0004766">
    <property type="term" value="F:spermidine synthase activity"/>
    <property type="evidence" value="ECO:0007669"/>
    <property type="project" value="UniProtKB-UniRule"/>
</dbReference>